<name>A0A8C0ZUN7_CASCN</name>
<protein>
    <submittedName>
        <fullName evidence="2">Uncharacterized protein</fullName>
    </submittedName>
</protein>
<dbReference type="AlphaFoldDB" id="A0A8C0ZUN7"/>
<reference evidence="2" key="1">
    <citation type="submission" date="2023-09" db="UniProtKB">
        <authorList>
            <consortium name="Ensembl"/>
        </authorList>
    </citation>
    <scope>IDENTIFICATION</scope>
</reference>
<feature type="compositionally biased region" description="Basic residues" evidence="1">
    <location>
        <begin position="143"/>
        <end position="153"/>
    </location>
</feature>
<feature type="compositionally biased region" description="Low complexity" evidence="1">
    <location>
        <begin position="49"/>
        <end position="66"/>
    </location>
</feature>
<gene>
    <name evidence="2" type="primary">Rab7a</name>
</gene>
<organism evidence="2">
    <name type="scientific">Castor canadensis</name>
    <name type="common">American beaver</name>
    <dbReference type="NCBI Taxonomy" id="51338"/>
    <lineage>
        <taxon>Eukaryota</taxon>
        <taxon>Metazoa</taxon>
        <taxon>Chordata</taxon>
        <taxon>Craniata</taxon>
        <taxon>Vertebrata</taxon>
        <taxon>Euteleostomi</taxon>
        <taxon>Mammalia</taxon>
        <taxon>Eutheria</taxon>
        <taxon>Euarchontoglires</taxon>
        <taxon>Glires</taxon>
        <taxon>Rodentia</taxon>
        <taxon>Castorimorpha</taxon>
        <taxon>Castoridae</taxon>
        <taxon>Castor</taxon>
    </lineage>
</organism>
<evidence type="ECO:0000313" key="2">
    <source>
        <dbReference type="Ensembl" id="ENSCCNP00000020716.1"/>
    </source>
</evidence>
<evidence type="ECO:0000256" key="1">
    <source>
        <dbReference type="SAM" id="MobiDB-lite"/>
    </source>
</evidence>
<accession>A0A8C0ZUN7</accession>
<proteinExistence type="predicted"/>
<feature type="compositionally biased region" description="Polar residues" evidence="1">
    <location>
        <begin position="77"/>
        <end position="95"/>
    </location>
</feature>
<feature type="region of interest" description="Disordered" evidence="1">
    <location>
        <begin position="132"/>
        <end position="154"/>
    </location>
</feature>
<dbReference type="Ensembl" id="ENSCCNT00000026732.1">
    <property type="protein sequence ID" value="ENSCCNP00000020716.1"/>
    <property type="gene ID" value="ENSCCNG00000020627.1"/>
</dbReference>
<feature type="region of interest" description="Disordered" evidence="1">
    <location>
        <begin position="37"/>
        <end position="95"/>
    </location>
</feature>
<sequence length="221" mass="24961">MSFSFRPVPGILKISLLLYWETRLTLKTDKWLQRGHRPGATAKTTFPTLRPVPRRPSMLSRPSRQLQGMPLSRRQRWSCTMNSLNPSNWTKTTGPRPQQRAAVAEGAVSAEHRVLHKPRTHVGLQTQAPPLLNKTESDLSHPAAKRSPTKHGPHIYTTQADKLQPMPARAPGVSHPPYVWQQDGCCRPRSGVQSALEAYCFCPLERENCLQLICLISYLIF</sequence>